<name>C0RGY1_BRUMB</name>
<reference evidence="3" key="1">
    <citation type="submission" date="2009-03" db="EMBL/GenBank/DDBJ databases">
        <title>Brucella melitensis ATCC 23457 whole genome shotgun sequencing project.</title>
        <authorList>
            <person name="Setubal J.C."/>
            <person name="Boyle S."/>
            <person name="Crasta O.R."/>
            <person name="Gillespie J.J."/>
            <person name="Kenyon R.W."/>
            <person name="Lu J."/>
            <person name="Mane S."/>
            <person name="Nagrani S."/>
            <person name="Shallom J.M."/>
            <person name="Shallom S."/>
            <person name="Shukla M."/>
            <person name="Snyder E.E."/>
            <person name="Sobral B.W."/>
            <person name="Wattam A.R."/>
            <person name="Will R."/>
            <person name="Williams K."/>
            <person name="Yoo H."/>
            <person name="Munk C."/>
            <person name="Tapia R."/>
            <person name="Han C."/>
            <person name="Detter J.C."/>
            <person name="Bruce D."/>
            <person name="Brettin T.S."/>
        </authorList>
    </citation>
    <scope>NUCLEOTIDE SEQUENCE [LARGE SCALE GENOMIC DNA]</scope>
    <source>
        <strain evidence="3">ATCC 23457</strain>
    </source>
</reference>
<dbReference type="Proteomes" id="UP000001748">
    <property type="component" value="Chromosome I"/>
</dbReference>
<proteinExistence type="predicted"/>
<gene>
    <name evidence="1" type="ordered locus">BMEA_A0294</name>
    <name evidence="2" type="ordered locus">BMEA_A1125</name>
</gene>
<dbReference type="EMBL" id="CP001488">
    <property type="protein sequence ID" value="ACO00089.1"/>
    <property type="molecule type" value="Genomic_DNA"/>
</dbReference>
<evidence type="ECO:0000313" key="2">
    <source>
        <dbReference type="EMBL" id="ACO00863.1"/>
    </source>
</evidence>
<protein>
    <submittedName>
        <fullName evidence="1">Uncharacterized protein</fullName>
    </submittedName>
</protein>
<evidence type="ECO:0000313" key="3">
    <source>
        <dbReference type="Proteomes" id="UP000001748"/>
    </source>
</evidence>
<accession>C0RGY1</accession>
<reference evidence="1" key="2">
    <citation type="submission" date="2009-03" db="EMBL/GenBank/DDBJ databases">
        <title>Brucella melitensis ATCC 23457 whole genome shotgun sequencing project.</title>
        <authorList>
            <person name="Setubal J.C."/>
            <person name="Boyle S."/>
            <person name="Crasta O.R."/>
            <person name="Gillespie J.J."/>
            <person name="Kenyon R.W."/>
            <person name="Lu J."/>
            <person name="Mane S."/>
            <person name="Nagrani S."/>
            <person name="Shallom J.M."/>
            <person name="Shallom S."/>
            <person name="Shukla M."/>
            <person name="Snyder E.E."/>
            <person name="Sobral B.W."/>
            <person name="Wattam A.R."/>
            <person name="Will R."/>
            <person name="Williams K."/>
            <person name="Yoo H."/>
            <person name="Munk C."/>
            <person name="Tapia R."/>
            <person name="Han c."/>
            <person name="Detter J.C."/>
            <person name="Bruce D."/>
            <person name="Brettin T.S."/>
        </authorList>
    </citation>
    <scope>NUCLEOTIDE SEQUENCE</scope>
    <source>
        <strain evidence="1">ATCC 23457</strain>
    </source>
</reference>
<sequence length="49" mass="5533">MAPSVSLECCQKVKPIEHSALSGRWWEAGTREVRTAFLKASREGREGWT</sequence>
<dbReference type="KEGG" id="bmi:BMEA_A1125"/>
<dbReference type="HOGENOM" id="CLU_3133100_0_0_5"/>
<dbReference type="EMBL" id="CP001488">
    <property type="protein sequence ID" value="ACO00863.1"/>
    <property type="molecule type" value="Genomic_DNA"/>
</dbReference>
<evidence type="ECO:0000313" key="1">
    <source>
        <dbReference type="EMBL" id="ACO00089.1"/>
    </source>
</evidence>
<dbReference type="AlphaFoldDB" id="C0RGY1"/>
<dbReference type="KEGG" id="bmi:BMEA_A0294"/>
<organism evidence="1 3">
    <name type="scientific">Brucella melitensis biotype 2 (strain ATCC 23457)</name>
    <dbReference type="NCBI Taxonomy" id="546272"/>
    <lineage>
        <taxon>Bacteria</taxon>
        <taxon>Pseudomonadati</taxon>
        <taxon>Pseudomonadota</taxon>
        <taxon>Alphaproteobacteria</taxon>
        <taxon>Hyphomicrobiales</taxon>
        <taxon>Brucellaceae</taxon>
        <taxon>Brucella/Ochrobactrum group</taxon>
        <taxon>Brucella</taxon>
    </lineage>
</organism>